<dbReference type="EMBL" id="JANX01000031">
    <property type="protein sequence ID" value="KGM35374.1"/>
    <property type="molecule type" value="Genomic_DNA"/>
</dbReference>
<accession>A0A0A0DBC2</accession>
<evidence type="ECO:0000313" key="3">
    <source>
        <dbReference type="Proteomes" id="UP000029995"/>
    </source>
</evidence>
<dbReference type="PIRSF" id="PIRSF009320">
    <property type="entry name" value="Nuc_binding_HP_1000"/>
    <property type="match status" value="1"/>
</dbReference>
<dbReference type="PANTHER" id="PTHR13696:SF96">
    <property type="entry name" value="COBQ_COBB_MIND_PARA NUCLEOTIDE BINDING DOMAIN-CONTAINING PROTEIN"/>
    <property type="match status" value="1"/>
</dbReference>
<dbReference type="OrthoDB" id="69313at2"/>
<protein>
    <submittedName>
        <fullName evidence="2">Plasmid partitioning protein ParA</fullName>
    </submittedName>
</protein>
<gene>
    <name evidence="2" type="ORF">P409_04775</name>
</gene>
<dbReference type="AlphaFoldDB" id="A0A0A0DBC2"/>
<sequence length="210" mass="22567">MISVLVANTKGGCGKTTIATTLASAFAAQGHFTVLADVDRQHSSLDWAKRRPDGAPALAGADWAKSDFVVPKDAERLVIDAPAALKMKDVEALVKMADVIVLPVLPSAFDEGATRRFLNRLEELKPIRKSRAAVAVVGNRMRVRTRAAAQLDSFLGGLGHTVVSRIRDSAAYTEAAAEGLSVFDLRGRRAEDLREDWAPLLRHIEEAGAA</sequence>
<feature type="domain" description="CobQ/CobB/MinD/ParA nucleotide binding" evidence="1">
    <location>
        <begin position="5"/>
        <end position="181"/>
    </location>
</feature>
<evidence type="ECO:0000313" key="2">
    <source>
        <dbReference type="EMBL" id="KGM35374.1"/>
    </source>
</evidence>
<dbReference type="PANTHER" id="PTHR13696">
    <property type="entry name" value="P-LOOP CONTAINING NUCLEOSIDE TRIPHOSPHATE HYDROLASE"/>
    <property type="match status" value="1"/>
</dbReference>
<name>A0A0A0DBC2_9PROT</name>
<dbReference type="Pfam" id="PF01656">
    <property type="entry name" value="CbiA"/>
    <property type="match status" value="1"/>
</dbReference>
<dbReference type="SUPFAM" id="SSF52540">
    <property type="entry name" value="P-loop containing nucleoside triphosphate hydrolases"/>
    <property type="match status" value="1"/>
</dbReference>
<organism evidence="2 3">
    <name type="scientific">Inquilinus limosus MP06</name>
    <dbReference type="NCBI Taxonomy" id="1398085"/>
    <lineage>
        <taxon>Bacteria</taxon>
        <taxon>Pseudomonadati</taxon>
        <taxon>Pseudomonadota</taxon>
        <taxon>Alphaproteobacteria</taxon>
        <taxon>Rhodospirillales</taxon>
        <taxon>Rhodospirillaceae</taxon>
        <taxon>Inquilinus</taxon>
    </lineage>
</organism>
<comment type="caution">
    <text evidence="2">The sequence shown here is derived from an EMBL/GenBank/DDBJ whole genome shotgun (WGS) entry which is preliminary data.</text>
</comment>
<dbReference type="RefSeq" id="WP_034832404.1">
    <property type="nucleotide sequence ID" value="NZ_JANX01000031.1"/>
</dbReference>
<dbReference type="CDD" id="cd02042">
    <property type="entry name" value="ParAB_family"/>
    <property type="match status" value="1"/>
</dbReference>
<dbReference type="InterPro" id="IPR050678">
    <property type="entry name" value="DNA_Partitioning_ATPase"/>
</dbReference>
<reference evidence="2 3" key="1">
    <citation type="submission" date="2014-01" db="EMBL/GenBank/DDBJ databases">
        <title>Genome sequence determination for a cystic fibrosis isolate, Inquilinus limosus.</title>
        <authorList>
            <person name="Pino M."/>
            <person name="Di Conza J."/>
            <person name="Gutkind G."/>
        </authorList>
    </citation>
    <scope>NUCLEOTIDE SEQUENCE [LARGE SCALE GENOMIC DNA]</scope>
    <source>
        <strain evidence="2 3">MP06</strain>
    </source>
</reference>
<dbReference type="Gene3D" id="3.40.50.300">
    <property type="entry name" value="P-loop containing nucleotide triphosphate hydrolases"/>
    <property type="match status" value="1"/>
</dbReference>
<dbReference type="Proteomes" id="UP000029995">
    <property type="component" value="Unassembled WGS sequence"/>
</dbReference>
<dbReference type="InterPro" id="IPR002586">
    <property type="entry name" value="CobQ/CobB/MinD/ParA_Nub-bd_dom"/>
</dbReference>
<evidence type="ECO:0000259" key="1">
    <source>
        <dbReference type="Pfam" id="PF01656"/>
    </source>
</evidence>
<proteinExistence type="predicted"/>
<dbReference type="InterPro" id="IPR027417">
    <property type="entry name" value="P-loop_NTPase"/>
</dbReference>